<sequence length="197" mass="22405">MPTTIETDNVRRVDYTVRAHITYSVHEHVSHGSSGSEREIVRSVPLGEARSMAEMHAKASTGQVKLRTVDVQEDYYGADSLPLGLQHVFRELLEHPNGTKWVLSRVNPHTGPMLRIQRYTPQEIPLTPARNPWDELTVAQMRQTLVALRALPWEAAKALRLQAYQDRDVHFIEVLNRAEVAMDVIDPAQVNELRLTD</sequence>
<name>A0A385EAK5_9CAUD</name>
<dbReference type="Proteomes" id="UP000259026">
    <property type="component" value="Segment"/>
</dbReference>
<organism evidence="1 2">
    <name type="scientific">Caulobacter phage CcrPW</name>
    <dbReference type="NCBI Taxonomy" id="2283271"/>
    <lineage>
        <taxon>Viruses</taxon>
        <taxon>Duplodnaviria</taxon>
        <taxon>Heunggongvirae</taxon>
        <taxon>Uroviricota</taxon>
        <taxon>Caudoviricetes</taxon>
        <taxon>Jeanschmidtviridae</taxon>
        <taxon>Colossusvirus</taxon>
        <taxon>Colossusvirus PW</taxon>
    </lineage>
</organism>
<protein>
    <submittedName>
        <fullName evidence="1">Uncharacterized protein</fullName>
    </submittedName>
</protein>
<evidence type="ECO:0000313" key="1">
    <source>
        <dbReference type="EMBL" id="AXQ68710.1"/>
    </source>
</evidence>
<proteinExistence type="predicted"/>
<evidence type="ECO:0000313" key="2">
    <source>
        <dbReference type="Proteomes" id="UP000259026"/>
    </source>
</evidence>
<accession>A0A385EAK5</accession>
<keyword evidence="2" id="KW-1185">Reference proteome</keyword>
<gene>
    <name evidence="1" type="ORF">CcrPW_gp171</name>
</gene>
<reference evidence="1" key="2">
    <citation type="submission" date="2018-09" db="EMBL/GenBank/DDBJ databases">
        <title>Giant CbK-like Caulobacter bacteriophages have genetically divergent genomes.</title>
        <authorList>
            <person name="Wilson K."/>
            <person name="Ely B."/>
        </authorList>
    </citation>
    <scope>NUCLEOTIDE SEQUENCE [LARGE SCALE GENOMIC DNA]</scope>
</reference>
<dbReference type="EMBL" id="MH588545">
    <property type="protein sequence ID" value="AXQ68710.1"/>
    <property type="molecule type" value="Genomic_DNA"/>
</dbReference>
<reference evidence="1" key="1">
    <citation type="submission" date="2018-07" db="EMBL/GenBank/DDBJ databases">
        <authorList>
            <person name="Quirk P.G."/>
            <person name="Krulwich T.A."/>
        </authorList>
    </citation>
    <scope>NUCLEOTIDE SEQUENCE</scope>
</reference>